<dbReference type="InterPro" id="IPR016187">
    <property type="entry name" value="CTDL_fold"/>
</dbReference>
<dbReference type="Pfam" id="PF00059">
    <property type="entry name" value="Lectin_C"/>
    <property type="match status" value="1"/>
</dbReference>
<dbReference type="PANTHER" id="PTHR45784:SF3">
    <property type="entry name" value="C-TYPE LECTIN DOMAIN FAMILY 4 MEMBER K-LIKE-RELATED"/>
    <property type="match status" value="1"/>
</dbReference>
<protein>
    <recommendedName>
        <fullName evidence="2">C-type lectin domain-containing protein</fullName>
    </recommendedName>
</protein>
<evidence type="ECO:0000313" key="4">
    <source>
        <dbReference type="Proteomes" id="UP000694523"/>
    </source>
</evidence>
<evidence type="ECO:0000256" key="1">
    <source>
        <dbReference type="ARBA" id="ARBA00023157"/>
    </source>
</evidence>
<dbReference type="Ensembl" id="ENSNMLT00000005502.1">
    <property type="protein sequence ID" value="ENSNMLP00000004817.1"/>
    <property type="gene ID" value="ENSNMLG00000003514.1"/>
</dbReference>
<sequence>SALSVFVTVGGGLQSRGACLHALIPYSLYHEKTCTQYYFINSPKSWYNAQQYCRAHYTDLATFRNMDDIRSVTRPAYTYAWIGLFDDPASWKQITTDSNSWRWSATGTANTSQYTGWFTGLPDNGGAGESCVYIYGGKWNDYPCHAKLYFACYKSKY</sequence>
<keyword evidence="1" id="KW-1015">Disulfide bond</keyword>
<name>A0A8C6SE23_9GOBI</name>
<dbReference type="PROSITE" id="PS50041">
    <property type="entry name" value="C_TYPE_LECTIN_2"/>
    <property type="match status" value="1"/>
</dbReference>
<dbReference type="InterPro" id="IPR001304">
    <property type="entry name" value="C-type_lectin-like"/>
</dbReference>
<accession>A0A8C6SE23</accession>
<feature type="domain" description="C-type lectin" evidence="2">
    <location>
        <begin position="37"/>
        <end position="153"/>
    </location>
</feature>
<dbReference type="PANTHER" id="PTHR45784">
    <property type="entry name" value="C-TYPE LECTIN DOMAIN FAMILY 20 MEMBER A-RELATED"/>
    <property type="match status" value="1"/>
</dbReference>
<dbReference type="Gene3D" id="3.10.100.10">
    <property type="entry name" value="Mannose-Binding Protein A, subunit A"/>
    <property type="match status" value="1"/>
</dbReference>
<reference evidence="3" key="2">
    <citation type="submission" date="2025-09" db="UniProtKB">
        <authorList>
            <consortium name="Ensembl"/>
        </authorList>
    </citation>
    <scope>IDENTIFICATION</scope>
</reference>
<dbReference type="InterPro" id="IPR018378">
    <property type="entry name" value="C-type_lectin_CS"/>
</dbReference>
<dbReference type="SMART" id="SM00034">
    <property type="entry name" value="CLECT"/>
    <property type="match status" value="1"/>
</dbReference>
<keyword evidence="4" id="KW-1185">Reference proteome</keyword>
<dbReference type="InterPro" id="IPR016186">
    <property type="entry name" value="C-type_lectin-like/link_sf"/>
</dbReference>
<evidence type="ECO:0000313" key="3">
    <source>
        <dbReference type="Ensembl" id="ENSNMLP00000004817.1"/>
    </source>
</evidence>
<dbReference type="PROSITE" id="PS00615">
    <property type="entry name" value="C_TYPE_LECTIN_1"/>
    <property type="match status" value="1"/>
</dbReference>
<proteinExistence type="predicted"/>
<dbReference type="Proteomes" id="UP000694523">
    <property type="component" value="Unplaced"/>
</dbReference>
<dbReference type="SUPFAM" id="SSF56436">
    <property type="entry name" value="C-type lectin-like"/>
    <property type="match status" value="1"/>
</dbReference>
<evidence type="ECO:0000259" key="2">
    <source>
        <dbReference type="PROSITE" id="PS50041"/>
    </source>
</evidence>
<organism evidence="3 4">
    <name type="scientific">Neogobius melanostomus</name>
    <name type="common">round goby</name>
    <dbReference type="NCBI Taxonomy" id="47308"/>
    <lineage>
        <taxon>Eukaryota</taxon>
        <taxon>Metazoa</taxon>
        <taxon>Chordata</taxon>
        <taxon>Craniata</taxon>
        <taxon>Vertebrata</taxon>
        <taxon>Euteleostomi</taxon>
        <taxon>Actinopterygii</taxon>
        <taxon>Neopterygii</taxon>
        <taxon>Teleostei</taxon>
        <taxon>Neoteleostei</taxon>
        <taxon>Acanthomorphata</taxon>
        <taxon>Gobiaria</taxon>
        <taxon>Gobiiformes</taxon>
        <taxon>Gobioidei</taxon>
        <taxon>Gobiidae</taxon>
        <taxon>Benthophilinae</taxon>
        <taxon>Neogobiini</taxon>
        <taxon>Neogobius</taxon>
    </lineage>
</organism>
<dbReference type="AlphaFoldDB" id="A0A8C6SE23"/>
<reference evidence="3" key="1">
    <citation type="submission" date="2025-08" db="UniProtKB">
        <authorList>
            <consortium name="Ensembl"/>
        </authorList>
    </citation>
    <scope>IDENTIFICATION</scope>
</reference>